<protein>
    <submittedName>
        <fullName evidence="1">Uncharacterized protein</fullName>
    </submittedName>
</protein>
<feature type="non-terminal residue" evidence="1">
    <location>
        <position position="358"/>
    </location>
</feature>
<dbReference type="EMBL" id="MU865343">
    <property type="protein sequence ID" value="KAK4226732.1"/>
    <property type="molecule type" value="Genomic_DNA"/>
</dbReference>
<gene>
    <name evidence="1" type="ORF">QBC38DRAFT_332600</name>
</gene>
<reference evidence="1" key="1">
    <citation type="journal article" date="2023" name="Mol. Phylogenet. Evol.">
        <title>Genome-scale phylogeny and comparative genomics of the fungal order Sordariales.</title>
        <authorList>
            <person name="Hensen N."/>
            <person name="Bonometti L."/>
            <person name="Westerberg I."/>
            <person name="Brannstrom I.O."/>
            <person name="Guillou S."/>
            <person name="Cros-Aarteil S."/>
            <person name="Calhoun S."/>
            <person name="Haridas S."/>
            <person name="Kuo A."/>
            <person name="Mondo S."/>
            <person name="Pangilinan J."/>
            <person name="Riley R."/>
            <person name="LaButti K."/>
            <person name="Andreopoulos B."/>
            <person name="Lipzen A."/>
            <person name="Chen C."/>
            <person name="Yan M."/>
            <person name="Daum C."/>
            <person name="Ng V."/>
            <person name="Clum A."/>
            <person name="Steindorff A."/>
            <person name="Ohm R.A."/>
            <person name="Martin F."/>
            <person name="Silar P."/>
            <person name="Natvig D.O."/>
            <person name="Lalanne C."/>
            <person name="Gautier V."/>
            <person name="Ament-Velasquez S.L."/>
            <person name="Kruys A."/>
            <person name="Hutchinson M.I."/>
            <person name="Powell A.J."/>
            <person name="Barry K."/>
            <person name="Miller A.N."/>
            <person name="Grigoriev I.V."/>
            <person name="Debuchy R."/>
            <person name="Gladieux P."/>
            <person name="Hiltunen Thoren M."/>
            <person name="Johannesson H."/>
        </authorList>
    </citation>
    <scope>NUCLEOTIDE SEQUENCE</scope>
    <source>
        <strain evidence="1">CBS 990.96</strain>
    </source>
</reference>
<evidence type="ECO:0000313" key="2">
    <source>
        <dbReference type="Proteomes" id="UP001301958"/>
    </source>
</evidence>
<accession>A0AAN7BNV6</accession>
<reference evidence="1" key="2">
    <citation type="submission" date="2023-05" db="EMBL/GenBank/DDBJ databases">
        <authorList>
            <consortium name="Lawrence Berkeley National Laboratory"/>
            <person name="Steindorff A."/>
            <person name="Hensen N."/>
            <person name="Bonometti L."/>
            <person name="Westerberg I."/>
            <person name="Brannstrom I.O."/>
            <person name="Guillou S."/>
            <person name="Cros-Aarteil S."/>
            <person name="Calhoun S."/>
            <person name="Haridas S."/>
            <person name="Kuo A."/>
            <person name="Mondo S."/>
            <person name="Pangilinan J."/>
            <person name="Riley R."/>
            <person name="Labutti K."/>
            <person name="Andreopoulos B."/>
            <person name="Lipzen A."/>
            <person name="Chen C."/>
            <person name="Yanf M."/>
            <person name="Daum C."/>
            <person name="Ng V."/>
            <person name="Clum A."/>
            <person name="Ohm R."/>
            <person name="Martin F."/>
            <person name="Silar P."/>
            <person name="Natvig D."/>
            <person name="Lalanne C."/>
            <person name="Gautier V."/>
            <person name="Ament-Velasquez S.L."/>
            <person name="Kruys A."/>
            <person name="Hutchinson M.I."/>
            <person name="Powell A.J."/>
            <person name="Barry K."/>
            <person name="Miller A.N."/>
            <person name="Grigoriev I.V."/>
            <person name="Debuchy R."/>
            <person name="Gladieux P."/>
            <person name="Thoren M.H."/>
            <person name="Johannesson H."/>
        </authorList>
    </citation>
    <scope>NUCLEOTIDE SEQUENCE</scope>
    <source>
        <strain evidence="1">CBS 990.96</strain>
    </source>
</reference>
<keyword evidence="2" id="KW-1185">Reference proteome</keyword>
<name>A0AAN7BNV6_9PEZI</name>
<organism evidence="1 2">
    <name type="scientific">Podospora fimiseda</name>
    <dbReference type="NCBI Taxonomy" id="252190"/>
    <lineage>
        <taxon>Eukaryota</taxon>
        <taxon>Fungi</taxon>
        <taxon>Dikarya</taxon>
        <taxon>Ascomycota</taxon>
        <taxon>Pezizomycotina</taxon>
        <taxon>Sordariomycetes</taxon>
        <taxon>Sordariomycetidae</taxon>
        <taxon>Sordariales</taxon>
        <taxon>Podosporaceae</taxon>
        <taxon>Podospora</taxon>
    </lineage>
</organism>
<sequence length="358" mass="40428">SRALGRLFPPINAPLPLSSRESQRLLDVMKKSFRAELDKQHDYMYSHKDAGSSSSSVASIPAPNIKHLPEEPFGPPTDRHVRAILNNPLFGVRDTLNRTPGPDIGTPYAREKLVFEAAVSKGLMNISRAHGFLIKMHTLVKERTAISVVNEEGLGSTGAGLLVLQWLRASNQPWLHDHKFSTLLLRFVIAEDLEDLVWMWIEQRIKGDQKHLSELIAAYIGAKTYLFELDPAYAAFVKIADMLEKNSVSQDYLEVARNRLNWASTVEAVQHTKPSVELFESFVTGEPTKNYLTANRVHLDLHHPTSPSSDLALEYFNSDRVWDKIIPKHIKTKRHKNPALQRIMALGLDTAQHLMHTD</sequence>
<feature type="non-terminal residue" evidence="1">
    <location>
        <position position="1"/>
    </location>
</feature>
<dbReference type="Proteomes" id="UP001301958">
    <property type="component" value="Unassembled WGS sequence"/>
</dbReference>
<comment type="caution">
    <text evidence="1">The sequence shown here is derived from an EMBL/GenBank/DDBJ whole genome shotgun (WGS) entry which is preliminary data.</text>
</comment>
<dbReference type="AlphaFoldDB" id="A0AAN7BNV6"/>
<proteinExistence type="predicted"/>
<evidence type="ECO:0000313" key="1">
    <source>
        <dbReference type="EMBL" id="KAK4226732.1"/>
    </source>
</evidence>